<dbReference type="Proteomes" id="UP000886523">
    <property type="component" value="Unassembled WGS sequence"/>
</dbReference>
<evidence type="ECO:0000256" key="4">
    <source>
        <dbReference type="ARBA" id="ARBA00022679"/>
    </source>
</evidence>
<dbReference type="Gene3D" id="3.30.2160.10">
    <property type="entry name" value="Hect, E3 ligase catalytic domain"/>
    <property type="match status" value="1"/>
</dbReference>
<dbReference type="GO" id="GO:0016567">
    <property type="term" value="P:protein ubiquitination"/>
    <property type="evidence" value="ECO:0007669"/>
    <property type="project" value="TreeGrafter"/>
</dbReference>
<evidence type="ECO:0000256" key="6">
    <source>
        <dbReference type="PROSITE-ProRule" id="PRU00104"/>
    </source>
</evidence>
<keyword evidence="9" id="KW-1185">Reference proteome</keyword>
<accession>A0A9P6AL52</accession>
<name>A0A9P6AL52_9AGAM</name>
<dbReference type="InterPro" id="IPR000569">
    <property type="entry name" value="HECT_dom"/>
</dbReference>
<evidence type="ECO:0000313" key="9">
    <source>
        <dbReference type="Proteomes" id="UP000886523"/>
    </source>
</evidence>
<comment type="caution">
    <text evidence="6">Lacks conserved residue(s) required for the propagation of feature annotation.</text>
</comment>
<dbReference type="Pfam" id="PF00632">
    <property type="entry name" value="HECT"/>
    <property type="match status" value="1"/>
</dbReference>
<dbReference type="GO" id="GO:0006511">
    <property type="term" value="P:ubiquitin-dependent protein catabolic process"/>
    <property type="evidence" value="ECO:0007669"/>
    <property type="project" value="TreeGrafter"/>
</dbReference>
<dbReference type="EMBL" id="MU129085">
    <property type="protein sequence ID" value="KAF9507300.1"/>
    <property type="molecule type" value="Genomic_DNA"/>
</dbReference>
<organism evidence="8 9">
    <name type="scientific">Hydnum rufescens UP504</name>
    <dbReference type="NCBI Taxonomy" id="1448309"/>
    <lineage>
        <taxon>Eukaryota</taxon>
        <taxon>Fungi</taxon>
        <taxon>Dikarya</taxon>
        <taxon>Basidiomycota</taxon>
        <taxon>Agaricomycotina</taxon>
        <taxon>Agaricomycetes</taxon>
        <taxon>Cantharellales</taxon>
        <taxon>Hydnaceae</taxon>
        <taxon>Hydnum</taxon>
    </lineage>
</organism>
<dbReference type="OrthoDB" id="8068875at2759"/>
<dbReference type="SUPFAM" id="SSF56204">
    <property type="entry name" value="Hect, E3 ligase catalytic domain"/>
    <property type="match status" value="1"/>
</dbReference>
<gene>
    <name evidence="8" type="ORF">BS47DRAFT_1422379</name>
</gene>
<evidence type="ECO:0000259" key="7">
    <source>
        <dbReference type="PROSITE" id="PS50237"/>
    </source>
</evidence>
<comment type="catalytic activity">
    <reaction evidence="1">
        <text>S-ubiquitinyl-[E2 ubiquitin-conjugating enzyme]-L-cysteine + [acceptor protein]-L-lysine = [E2 ubiquitin-conjugating enzyme]-L-cysteine + N(6)-ubiquitinyl-[acceptor protein]-L-lysine.</text>
        <dbReference type="EC" id="2.3.2.26"/>
    </reaction>
</comment>
<dbReference type="AlphaFoldDB" id="A0A9P6AL52"/>
<evidence type="ECO:0000256" key="5">
    <source>
        <dbReference type="ARBA" id="ARBA00022786"/>
    </source>
</evidence>
<dbReference type="PANTHER" id="PTHR11254:SF440">
    <property type="entry name" value="E3 UBIQUITIN-PROTEIN LIGASE NEDD-4"/>
    <property type="match status" value="1"/>
</dbReference>
<evidence type="ECO:0000256" key="2">
    <source>
        <dbReference type="ARBA" id="ARBA00004906"/>
    </source>
</evidence>
<evidence type="ECO:0000256" key="3">
    <source>
        <dbReference type="ARBA" id="ARBA00012485"/>
    </source>
</evidence>
<evidence type="ECO:0000313" key="8">
    <source>
        <dbReference type="EMBL" id="KAF9507300.1"/>
    </source>
</evidence>
<proteinExistence type="predicted"/>
<comment type="caution">
    <text evidence="8">The sequence shown here is derived from an EMBL/GenBank/DDBJ whole genome shotgun (WGS) entry which is preliminary data.</text>
</comment>
<protein>
    <recommendedName>
        <fullName evidence="3">HECT-type E3 ubiquitin transferase</fullName>
        <ecNumber evidence="3">2.3.2.26</ecNumber>
    </recommendedName>
</protein>
<dbReference type="InterPro" id="IPR035983">
    <property type="entry name" value="Hect_E3_ubiquitin_ligase"/>
</dbReference>
<reference evidence="8" key="1">
    <citation type="journal article" date="2020" name="Nat. Commun.">
        <title>Large-scale genome sequencing of mycorrhizal fungi provides insights into the early evolution of symbiotic traits.</title>
        <authorList>
            <person name="Miyauchi S."/>
            <person name="Kiss E."/>
            <person name="Kuo A."/>
            <person name="Drula E."/>
            <person name="Kohler A."/>
            <person name="Sanchez-Garcia M."/>
            <person name="Morin E."/>
            <person name="Andreopoulos B."/>
            <person name="Barry K.W."/>
            <person name="Bonito G."/>
            <person name="Buee M."/>
            <person name="Carver A."/>
            <person name="Chen C."/>
            <person name="Cichocki N."/>
            <person name="Clum A."/>
            <person name="Culley D."/>
            <person name="Crous P.W."/>
            <person name="Fauchery L."/>
            <person name="Girlanda M."/>
            <person name="Hayes R.D."/>
            <person name="Keri Z."/>
            <person name="LaButti K."/>
            <person name="Lipzen A."/>
            <person name="Lombard V."/>
            <person name="Magnuson J."/>
            <person name="Maillard F."/>
            <person name="Murat C."/>
            <person name="Nolan M."/>
            <person name="Ohm R.A."/>
            <person name="Pangilinan J."/>
            <person name="Pereira M.F."/>
            <person name="Perotto S."/>
            <person name="Peter M."/>
            <person name="Pfister S."/>
            <person name="Riley R."/>
            <person name="Sitrit Y."/>
            <person name="Stielow J.B."/>
            <person name="Szollosi G."/>
            <person name="Zifcakova L."/>
            <person name="Stursova M."/>
            <person name="Spatafora J.W."/>
            <person name="Tedersoo L."/>
            <person name="Vaario L.M."/>
            <person name="Yamada A."/>
            <person name="Yan M."/>
            <person name="Wang P."/>
            <person name="Xu J."/>
            <person name="Bruns T."/>
            <person name="Baldrian P."/>
            <person name="Vilgalys R."/>
            <person name="Dunand C."/>
            <person name="Henrissat B."/>
            <person name="Grigoriev I.V."/>
            <person name="Hibbett D."/>
            <person name="Nagy L.G."/>
            <person name="Martin F.M."/>
        </authorList>
    </citation>
    <scope>NUCLEOTIDE SEQUENCE</scope>
    <source>
        <strain evidence="8">UP504</strain>
    </source>
</reference>
<dbReference type="GO" id="GO:0005737">
    <property type="term" value="C:cytoplasm"/>
    <property type="evidence" value="ECO:0007669"/>
    <property type="project" value="TreeGrafter"/>
</dbReference>
<feature type="domain" description="HECT" evidence="7">
    <location>
        <begin position="26"/>
        <end position="91"/>
    </location>
</feature>
<keyword evidence="4" id="KW-0808">Transferase</keyword>
<comment type="pathway">
    <text evidence="2">Protein modification; protein ubiquitination.</text>
</comment>
<sequence>MDTSPNWFGAAQFKTTVGFRRNPLGSYFESIGRCLGRVILHRRFLDAYFVVSFYKMILNSGIILYDLENIDMDLLRDMTHTLEDNTANLTFKTAIKYHILCHVYEPADTFLSEFNEPIPKNFEPLQTYGSMLKNSGQQAQIEILNLNMSHHQLSIVMTKNNGQSLWGCCLPMEEYDTTQWPLWSNETTVHLYNVTRKVPQLREESVDI</sequence>
<keyword evidence="5 6" id="KW-0833">Ubl conjugation pathway</keyword>
<dbReference type="Gene3D" id="3.90.1750.10">
    <property type="entry name" value="Hect, E3 ligase catalytic domains"/>
    <property type="match status" value="1"/>
</dbReference>
<dbReference type="PROSITE" id="PS50237">
    <property type="entry name" value="HECT"/>
    <property type="match status" value="1"/>
</dbReference>
<dbReference type="InterPro" id="IPR050409">
    <property type="entry name" value="E3_ubiq-protein_ligase"/>
</dbReference>
<dbReference type="GO" id="GO:0061630">
    <property type="term" value="F:ubiquitin protein ligase activity"/>
    <property type="evidence" value="ECO:0007669"/>
    <property type="project" value="UniProtKB-EC"/>
</dbReference>
<evidence type="ECO:0000256" key="1">
    <source>
        <dbReference type="ARBA" id="ARBA00000885"/>
    </source>
</evidence>
<dbReference type="PANTHER" id="PTHR11254">
    <property type="entry name" value="HECT DOMAIN UBIQUITIN-PROTEIN LIGASE"/>
    <property type="match status" value="1"/>
</dbReference>
<dbReference type="EC" id="2.3.2.26" evidence="3"/>